<evidence type="ECO:0000313" key="2">
    <source>
        <dbReference type="EMBL" id="GIH89780.1"/>
    </source>
</evidence>
<dbReference type="EMBL" id="BOOJ01000006">
    <property type="protein sequence ID" value="GIH89780.1"/>
    <property type="molecule type" value="Genomic_DNA"/>
</dbReference>
<dbReference type="AlphaFoldDB" id="A0A8J3WHT8"/>
<sequence length="138" mass="16120">MAVRSVPVDRDKPPLLIPPEKLWNVNVTARHRRRCRIRRAPYGPAPSSRPSPAEPRQEENMAPPEPPFDRRPVRYASAKNRVIQNLRPPGNLHVLRCGIDEVHLASIWKPKDGRFALCGWPERIQWKCHQESKRRIYQ</sequence>
<evidence type="ECO:0000256" key="1">
    <source>
        <dbReference type="SAM" id="MobiDB-lite"/>
    </source>
</evidence>
<dbReference type="Proteomes" id="UP000619788">
    <property type="component" value="Unassembled WGS sequence"/>
</dbReference>
<comment type="caution">
    <text evidence="2">The sequence shown here is derived from an EMBL/GenBank/DDBJ whole genome shotgun (WGS) entry which is preliminary data.</text>
</comment>
<protein>
    <submittedName>
        <fullName evidence="2">Uncharacterized protein</fullName>
    </submittedName>
</protein>
<feature type="compositionally biased region" description="Pro residues" evidence="1">
    <location>
        <begin position="43"/>
        <end position="53"/>
    </location>
</feature>
<keyword evidence="3" id="KW-1185">Reference proteome</keyword>
<name>A0A8J3WHT8_9ACTN</name>
<organism evidence="2 3">
    <name type="scientific">Planobispora siamensis</name>
    <dbReference type="NCBI Taxonomy" id="936338"/>
    <lineage>
        <taxon>Bacteria</taxon>
        <taxon>Bacillati</taxon>
        <taxon>Actinomycetota</taxon>
        <taxon>Actinomycetes</taxon>
        <taxon>Streptosporangiales</taxon>
        <taxon>Streptosporangiaceae</taxon>
        <taxon>Planobispora</taxon>
    </lineage>
</organism>
<evidence type="ECO:0000313" key="3">
    <source>
        <dbReference type="Proteomes" id="UP000619788"/>
    </source>
</evidence>
<feature type="region of interest" description="Disordered" evidence="1">
    <location>
        <begin position="36"/>
        <end position="72"/>
    </location>
</feature>
<gene>
    <name evidence="2" type="ORF">Psi01_04100</name>
</gene>
<proteinExistence type="predicted"/>
<reference evidence="2 3" key="1">
    <citation type="submission" date="2021-01" db="EMBL/GenBank/DDBJ databases">
        <title>Whole genome shotgun sequence of Planobispora siamensis NBRC 107568.</title>
        <authorList>
            <person name="Komaki H."/>
            <person name="Tamura T."/>
        </authorList>
    </citation>
    <scope>NUCLEOTIDE SEQUENCE [LARGE SCALE GENOMIC DNA]</scope>
    <source>
        <strain evidence="2 3">NBRC 107568</strain>
    </source>
</reference>
<accession>A0A8J3WHT8</accession>